<keyword evidence="3 6" id="KW-0812">Transmembrane</keyword>
<keyword evidence="5 6" id="KW-0472">Membrane</keyword>
<evidence type="ECO:0000313" key="9">
    <source>
        <dbReference type="EMBL" id="SEO52803.1"/>
    </source>
</evidence>
<feature type="transmembrane region" description="Helical" evidence="6">
    <location>
        <begin position="46"/>
        <end position="67"/>
    </location>
</feature>
<reference evidence="9 10" key="1">
    <citation type="submission" date="2016-10" db="EMBL/GenBank/DDBJ databases">
        <authorList>
            <person name="de Groot N.N."/>
        </authorList>
    </citation>
    <scope>NUCLEOTIDE SEQUENCE [LARGE SCALE GENOMIC DNA]</scope>
    <source>
        <strain evidence="9 10">CGMCC 1.6291</strain>
    </source>
</reference>
<feature type="transmembrane region" description="Helical" evidence="6">
    <location>
        <begin position="229"/>
        <end position="253"/>
    </location>
</feature>
<comment type="subcellular location">
    <subcellularLocation>
        <location evidence="1">Cell membrane</location>
        <topology evidence="1">Multi-pass membrane protein</topology>
    </subcellularLocation>
</comment>
<evidence type="ECO:0000256" key="5">
    <source>
        <dbReference type="ARBA" id="ARBA00023136"/>
    </source>
</evidence>
<keyword evidence="10" id="KW-1185">Reference proteome</keyword>
<keyword evidence="2" id="KW-1003">Cell membrane</keyword>
<dbReference type="Proteomes" id="UP000199657">
    <property type="component" value="Unassembled WGS sequence"/>
</dbReference>
<dbReference type="RefSeq" id="WP_091639706.1">
    <property type="nucleotide sequence ID" value="NZ_FOEG01000001.1"/>
</dbReference>
<dbReference type="InterPro" id="IPR025405">
    <property type="entry name" value="DUF4131"/>
</dbReference>
<dbReference type="InterPro" id="IPR052159">
    <property type="entry name" value="Competence_DNA_uptake"/>
</dbReference>
<sequence>MSPATALCGAFVAGAIVFHASAGLPDGVGWLSLLAGCALLLRGRPWVVPGLFCAGALWSAWAAAVALDHRLDTPVAVTLEGEVAGLPAAADGPRQSFVLELGRVDGGPAMRRARLHWYGAGERVRPGERWRFEADLRAPAGALNPGAFDGERWQIQNGIDATGTVTRGERLDAASRFSLDAVRAELSGRLRAAVNHEAAGAMLVALAVGDRRFLDESVWATLLATGTNHLVAISGLHVGLAGGLGLVLGMAVWRCCGRMAGRIPARVVGAALALVTAAVYAALAGFTIPTQRALIMLAVTLLAVFLRRPVRPTQVLCVAAAAVLLVDPLAPLDPGFWLSFAAVATLGVMLWGRAPATGPWPWLTIQFRLALVLAPLTLLLFSHVALAAPVANLVAIPLVGLFTVPLVLAAAMTIVPAPAVGAFLADWSGWLLVLFLAFAEQVARVADLVAAPTMGEGGAAWVLLLVAVILALAPAGLPGRVLALPMLAAALWPWGMSADTPVRITTLDVGHGHASVVQSGRHVVAVDTGRTGREVDALLTRIGRPDRLLLTRDRAGYRGGAGAVRTAPRTRVYDAVDSAEECLGSPQWEAEGGVFRVLDADLATTACVLLVEAGPHRVLIAAGVPPGAHVHWEAAGQVDAVVLPAGGHANAVTGAMLDALQPSLAVVSVDAGNRYGLPHAEVVERLQSRGIRLLHTGHDGAITLTLRPGIPVRTAREVAGWWNRRQPFGQGM</sequence>
<evidence type="ECO:0000256" key="3">
    <source>
        <dbReference type="ARBA" id="ARBA00022692"/>
    </source>
</evidence>
<feature type="transmembrane region" description="Helical" evidence="6">
    <location>
        <begin position="265"/>
        <end position="283"/>
    </location>
</feature>
<protein>
    <submittedName>
        <fullName evidence="9">Competence protein ComEC</fullName>
    </submittedName>
</protein>
<accession>A0A1H8QG93</accession>
<dbReference type="SUPFAM" id="SSF56281">
    <property type="entry name" value="Metallo-hydrolase/oxidoreductase"/>
    <property type="match status" value="1"/>
</dbReference>
<feature type="transmembrane region" description="Helical" evidence="6">
    <location>
        <begin position="367"/>
        <end position="388"/>
    </location>
</feature>
<evidence type="ECO:0000256" key="1">
    <source>
        <dbReference type="ARBA" id="ARBA00004651"/>
    </source>
</evidence>
<feature type="domain" description="ComEC/Rec2-related protein" evidence="7">
    <location>
        <begin position="206"/>
        <end position="471"/>
    </location>
</feature>
<dbReference type="InterPro" id="IPR036866">
    <property type="entry name" value="RibonucZ/Hydroxyglut_hydro"/>
</dbReference>
<dbReference type="OrthoDB" id="9761531at2"/>
<dbReference type="GO" id="GO:0005886">
    <property type="term" value="C:plasma membrane"/>
    <property type="evidence" value="ECO:0007669"/>
    <property type="project" value="UniProtKB-SubCell"/>
</dbReference>
<dbReference type="InterPro" id="IPR004477">
    <property type="entry name" value="ComEC_N"/>
</dbReference>
<dbReference type="PANTHER" id="PTHR30619:SF1">
    <property type="entry name" value="RECOMBINATION PROTEIN 2"/>
    <property type="match status" value="1"/>
</dbReference>
<dbReference type="InterPro" id="IPR004797">
    <property type="entry name" value="Competence_ComEC/Rec2"/>
</dbReference>
<feature type="transmembrane region" description="Helical" evidence="6">
    <location>
        <begin position="459"/>
        <end position="477"/>
    </location>
</feature>
<keyword evidence="4 6" id="KW-1133">Transmembrane helix</keyword>
<dbReference type="PANTHER" id="PTHR30619">
    <property type="entry name" value="DNA INTERNALIZATION/COMPETENCE PROTEIN COMEC/REC2"/>
    <property type="match status" value="1"/>
</dbReference>
<evidence type="ECO:0000256" key="2">
    <source>
        <dbReference type="ARBA" id="ARBA00022475"/>
    </source>
</evidence>
<evidence type="ECO:0000259" key="7">
    <source>
        <dbReference type="Pfam" id="PF03772"/>
    </source>
</evidence>
<dbReference type="NCBIfam" id="TIGR00360">
    <property type="entry name" value="ComEC_N-term"/>
    <property type="match status" value="1"/>
</dbReference>
<dbReference type="Pfam" id="PF13567">
    <property type="entry name" value="DUF4131"/>
    <property type="match status" value="1"/>
</dbReference>
<gene>
    <name evidence="9" type="ORF">SAMN04488052_101546</name>
</gene>
<dbReference type="GO" id="GO:0030420">
    <property type="term" value="P:establishment of competence for transformation"/>
    <property type="evidence" value="ECO:0007669"/>
    <property type="project" value="InterPro"/>
</dbReference>
<dbReference type="AlphaFoldDB" id="A0A1H8QG93"/>
<evidence type="ECO:0000256" key="4">
    <source>
        <dbReference type="ARBA" id="ARBA00022989"/>
    </source>
</evidence>
<feature type="transmembrane region" description="Helical" evidence="6">
    <location>
        <begin position="422"/>
        <end position="439"/>
    </location>
</feature>
<organism evidence="9 10">
    <name type="scientific">Aquisalimonas asiatica</name>
    <dbReference type="NCBI Taxonomy" id="406100"/>
    <lineage>
        <taxon>Bacteria</taxon>
        <taxon>Pseudomonadati</taxon>
        <taxon>Pseudomonadota</taxon>
        <taxon>Gammaproteobacteria</taxon>
        <taxon>Chromatiales</taxon>
        <taxon>Ectothiorhodospiraceae</taxon>
        <taxon>Aquisalimonas</taxon>
    </lineage>
</organism>
<evidence type="ECO:0000259" key="8">
    <source>
        <dbReference type="Pfam" id="PF13567"/>
    </source>
</evidence>
<proteinExistence type="predicted"/>
<evidence type="ECO:0000313" key="10">
    <source>
        <dbReference type="Proteomes" id="UP000199657"/>
    </source>
</evidence>
<evidence type="ECO:0000256" key="6">
    <source>
        <dbReference type="SAM" id="Phobius"/>
    </source>
</evidence>
<feature type="transmembrane region" description="Helical" evidence="6">
    <location>
        <begin position="394"/>
        <end position="415"/>
    </location>
</feature>
<feature type="domain" description="DUF4131" evidence="8">
    <location>
        <begin position="32"/>
        <end position="169"/>
    </location>
</feature>
<dbReference type="Gene3D" id="3.60.15.10">
    <property type="entry name" value="Ribonuclease Z/Hydroxyacylglutathione hydrolase-like"/>
    <property type="match status" value="1"/>
</dbReference>
<name>A0A1H8QG93_9GAMM</name>
<dbReference type="NCBIfam" id="TIGR00361">
    <property type="entry name" value="ComEC_Rec2"/>
    <property type="match status" value="1"/>
</dbReference>
<dbReference type="EMBL" id="FOEG01000001">
    <property type="protein sequence ID" value="SEO52803.1"/>
    <property type="molecule type" value="Genomic_DNA"/>
</dbReference>
<feature type="transmembrane region" description="Helical" evidence="6">
    <location>
        <begin position="289"/>
        <end position="306"/>
    </location>
</feature>
<dbReference type="STRING" id="406100.SAMN04488052_101546"/>
<dbReference type="Pfam" id="PF03772">
    <property type="entry name" value="Competence"/>
    <property type="match status" value="1"/>
</dbReference>